<organism evidence="1 2">
    <name type="scientific">Streblomastix strix</name>
    <dbReference type="NCBI Taxonomy" id="222440"/>
    <lineage>
        <taxon>Eukaryota</taxon>
        <taxon>Metamonada</taxon>
        <taxon>Preaxostyla</taxon>
        <taxon>Oxymonadida</taxon>
        <taxon>Streblomastigidae</taxon>
        <taxon>Streblomastix</taxon>
    </lineage>
</organism>
<accession>A0A5J4TRK7</accession>
<gene>
    <name evidence="1" type="ORF">EZS28_043874</name>
</gene>
<evidence type="ECO:0000313" key="2">
    <source>
        <dbReference type="Proteomes" id="UP000324800"/>
    </source>
</evidence>
<dbReference type="EMBL" id="SNRW01026720">
    <property type="protein sequence ID" value="KAA6360600.1"/>
    <property type="molecule type" value="Genomic_DNA"/>
</dbReference>
<comment type="caution">
    <text evidence="1">The sequence shown here is derived from an EMBL/GenBank/DDBJ whole genome shotgun (WGS) entry which is preliminary data.</text>
</comment>
<evidence type="ECO:0000313" key="1">
    <source>
        <dbReference type="EMBL" id="KAA6360600.1"/>
    </source>
</evidence>
<sequence length="127" mass="15282">MNKDDIYDIKEYLCQILKMLDETQDRFNMIVTLNEINSKLDRMIEQSTDKPSTPVKQPKENSIKYIDETIYSDIEGEPQSRITYDVIQQMRRQQFEKYNKCNLHPSMIVLETDFIKEDKYKELMNKT</sequence>
<name>A0A5J4TRK7_9EUKA</name>
<protein>
    <submittedName>
        <fullName evidence="1">Uncharacterized protein</fullName>
    </submittedName>
</protein>
<proteinExistence type="predicted"/>
<dbReference type="AlphaFoldDB" id="A0A5J4TRK7"/>
<reference evidence="1 2" key="1">
    <citation type="submission" date="2019-03" db="EMBL/GenBank/DDBJ databases">
        <title>Single cell metagenomics reveals metabolic interactions within the superorganism composed of flagellate Streblomastix strix and complex community of Bacteroidetes bacteria on its surface.</title>
        <authorList>
            <person name="Treitli S.C."/>
            <person name="Kolisko M."/>
            <person name="Husnik F."/>
            <person name="Keeling P."/>
            <person name="Hampl V."/>
        </authorList>
    </citation>
    <scope>NUCLEOTIDE SEQUENCE [LARGE SCALE GENOMIC DNA]</scope>
    <source>
        <strain evidence="1">ST1C</strain>
    </source>
</reference>
<dbReference type="Proteomes" id="UP000324800">
    <property type="component" value="Unassembled WGS sequence"/>
</dbReference>